<name>A0ACC0X3G0_9ROSI</name>
<dbReference type="Proteomes" id="UP001163603">
    <property type="component" value="Chromosome 15"/>
</dbReference>
<comment type="caution">
    <text evidence="1">The sequence shown here is derived from an EMBL/GenBank/DDBJ whole genome shotgun (WGS) entry which is preliminary data.</text>
</comment>
<sequence>MRKRRLSLACNSQPYNMQELIGMTELICFSSLSLSLVRTFKTCIY</sequence>
<keyword evidence="2" id="KW-1185">Reference proteome</keyword>
<evidence type="ECO:0000313" key="2">
    <source>
        <dbReference type="Proteomes" id="UP001163603"/>
    </source>
</evidence>
<proteinExistence type="predicted"/>
<dbReference type="EMBL" id="CM047750">
    <property type="protein sequence ID" value="KAJ0008256.1"/>
    <property type="molecule type" value="Genomic_DNA"/>
</dbReference>
<accession>A0ACC0X3G0</accession>
<reference evidence="2" key="1">
    <citation type="journal article" date="2023" name="G3 (Bethesda)">
        <title>Genome assembly and association tests identify interacting loci associated with vigor, precocity, and sex in interspecific pistachio rootstocks.</title>
        <authorList>
            <person name="Palmer W."/>
            <person name="Jacygrad E."/>
            <person name="Sagayaradj S."/>
            <person name="Cavanaugh K."/>
            <person name="Han R."/>
            <person name="Bertier L."/>
            <person name="Beede B."/>
            <person name="Kafkas S."/>
            <person name="Golino D."/>
            <person name="Preece J."/>
            <person name="Michelmore R."/>
        </authorList>
    </citation>
    <scope>NUCLEOTIDE SEQUENCE [LARGE SCALE GENOMIC DNA]</scope>
</reference>
<protein>
    <submittedName>
        <fullName evidence="1">Uncharacterized protein</fullName>
    </submittedName>
</protein>
<gene>
    <name evidence="1" type="ORF">Pint_29498</name>
</gene>
<evidence type="ECO:0000313" key="1">
    <source>
        <dbReference type="EMBL" id="KAJ0008256.1"/>
    </source>
</evidence>
<organism evidence="1 2">
    <name type="scientific">Pistacia integerrima</name>
    <dbReference type="NCBI Taxonomy" id="434235"/>
    <lineage>
        <taxon>Eukaryota</taxon>
        <taxon>Viridiplantae</taxon>
        <taxon>Streptophyta</taxon>
        <taxon>Embryophyta</taxon>
        <taxon>Tracheophyta</taxon>
        <taxon>Spermatophyta</taxon>
        <taxon>Magnoliopsida</taxon>
        <taxon>eudicotyledons</taxon>
        <taxon>Gunneridae</taxon>
        <taxon>Pentapetalae</taxon>
        <taxon>rosids</taxon>
        <taxon>malvids</taxon>
        <taxon>Sapindales</taxon>
        <taxon>Anacardiaceae</taxon>
        <taxon>Pistacia</taxon>
    </lineage>
</organism>